<comment type="function">
    <text evidence="5">Catalyzes the conversion of GlcNAc-PP-undecaprenol into ManNAc-GlcNAc-PP-undecaprenol, the first committed lipid intermediate in the de novo synthesis of teichoic acid.</text>
</comment>
<dbReference type="Pfam" id="PF03808">
    <property type="entry name" value="Glyco_tran_WecG"/>
    <property type="match status" value="1"/>
</dbReference>
<dbReference type="UniPathway" id="UPA00632"/>
<comment type="pathway">
    <text evidence="5">Cell wall biogenesis; teichoic acid biosynthesis.</text>
</comment>
<reference evidence="6 7" key="1">
    <citation type="submission" date="2016-10" db="EMBL/GenBank/DDBJ databases">
        <authorList>
            <person name="de Groot N.N."/>
        </authorList>
    </citation>
    <scope>NUCLEOTIDE SEQUENCE [LARGE SCALE GENOMIC DNA]</scope>
    <source>
        <strain evidence="6 7">DSM 23310</strain>
    </source>
</reference>
<evidence type="ECO:0000256" key="1">
    <source>
        <dbReference type="ARBA" id="ARBA00022676"/>
    </source>
</evidence>
<gene>
    <name evidence="6" type="ORF">SAMN05660923_00994</name>
</gene>
<dbReference type="GO" id="GO:0019350">
    <property type="term" value="P:teichoic acid biosynthetic process"/>
    <property type="evidence" value="ECO:0007669"/>
    <property type="project" value="UniProtKB-UniRule"/>
</dbReference>
<keyword evidence="1 5" id="KW-0328">Glycosyltransferase</keyword>
<keyword evidence="3 5" id="KW-0777">Teichoic acid biosynthesis</keyword>
<dbReference type="GO" id="GO:0047244">
    <property type="term" value="F:N-acetylglucosaminyldiphosphoundecaprenol N-acetyl-beta-D-mannosaminyltransferase activity"/>
    <property type="evidence" value="ECO:0007669"/>
    <property type="project" value="UniProtKB-UniRule"/>
</dbReference>
<organism evidence="6 7">
    <name type="scientific">Tepidimicrobium xylanilyticum</name>
    <dbReference type="NCBI Taxonomy" id="1123352"/>
    <lineage>
        <taxon>Bacteria</taxon>
        <taxon>Bacillati</taxon>
        <taxon>Bacillota</taxon>
        <taxon>Tissierellia</taxon>
        <taxon>Tissierellales</taxon>
        <taxon>Tepidimicrobiaceae</taxon>
        <taxon>Tepidimicrobium</taxon>
    </lineage>
</organism>
<dbReference type="GO" id="GO:0071555">
    <property type="term" value="P:cell wall organization"/>
    <property type="evidence" value="ECO:0007669"/>
    <property type="project" value="UniProtKB-KW"/>
</dbReference>
<dbReference type="Proteomes" id="UP000198828">
    <property type="component" value="Unassembled WGS sequence"/>
</dbReference>
<evidence type="ECO:0000313" key="7">
    <source>
        <dbReference type="Proteomes" id="UP000198828"/>
    </source>
</evidence>
<comment type="similarity">
    <text evidence="5">Belongs to the glycosyltransferase 26 family. TagA/TarA subfamily.</text>
</comment>
<comment type="catalytic activity">
    <reaction evidence="5">
        <text>UDP-N-acetyl-alpha-D-mannosamine + N-acetyl-alpha-D-glucosaminyl-di-trans,octa-cis-undecaprenyl diphosphate = N-acetyl-beta-D-mannosaminyl-(1-&gt;4)-N-acetyl-alpha-D-glucosaminyl di-trans,octa-cis-undecaprenyl diphosphate + UDP + H(+)</text>
        <dbReference type="Rhea" id="RHEA:16053"/>
        <dbReference type="ChEBI" id="CHEBI:15378"/>
        <dbReference type="ChEBI" id="CHEBI:58223"/>
        <dbReference type="ChEBI" id="CHEBI:62959"/>
        <dbReference type="ChEBI" id="CHEBI:68623"/>
        <dbReference type="ChEBI" id="CHEBI:132210"/>
        <dbReference type="EC" id="2.4.1.187"/>
    </reaction>
</comment>
<sequence length="251" mass="28736">MESVSVFGIRIDNITLEEASRTVEEYLMEDGLKTISTPNTEIVMNAKDDEYLRRIINESDLVIPDGIGLIYGSRIRKKPLKERVTGFDLSIKLLEIANKKGYSLFLLGGKEGVAKRAGENIKIKYPNIRLAGYHHGYFKGSHTGHKDYEEELEIIDKINKSKPDIIFVGFGFPRQEIWIAENKNRIYGKVIIGNGGTMDILSGDSKRAPEIFQKLGLEWLYRLIREPKRIKRQVVLPKFMLYVLFSKDAIQ</sequence>
<name>A0A1H2V252_9FIRM</name>
<evidence type="ECO:0000256" key="3">
    <source>
        <dbReference type="ARBA" id="ARBA00022944"/>
    </source>
</evidence>
<dbReference type="OrthoDB" id="9771846at2"/>
<dbReference type="HAMAP" id="MF_02070">
    <property type="entry name" value="TagA_TarA"/>
    <property type="match status" value="1"/>
</dbReference>
<dbReference type="NCBIfam" id="TIGR00696">
    <property type="entry name" value="wecG_tagA_cpsF"/>
    <property type="match status" value="1"/>
</dbReference>
<dbReference type="RefSeq" id="WP_093751397.1">
    <property type="nucleotide sequence ID" value="NZ_BSYN01000004.1"/>
</dbReference>
<evidence type="ECO:0000256" key="2">
    <source>
        <dbReference type="ARBA" id="ARBA00022679"/>
    </source>
</evidence>
<accession>A0A1H2V252</accession>
<dbReference type="InterPro" id="IPR034714">
    <property type="entry name" value="TagA_TarA"/>
</dbReference>
<evidence type="ECO:0000256" key="4">
    <source>
        <dbReference type="ARBA" id="ARBA00023316"/>
    </source>
</evidence>
<keyword evidence="4 5" id="KW-0961">Cell wall biogenesis/degradation</keyword>
<dbReference type="EC" id="2.4.1.187" evidence="5"/>
<dbReference type="PANTHER" id="PTHR34136:SF1">
    <property type="entry name" value="UDP-N-ACETYL-D-MANNOSAMINURONIC ACID TRANSFERASE"/>
    <property type="match status" value="1"/>
</dbReference>
<dbReference type="PANTHER" id="PTHR34136">
    <property type="match status" value="1"/>
</dbReference>
<evidence type="ECO:0000256" key="5">
    <source>
        <dbReference type="HAMAP-Rule" id="MF_02070"/>
    </source>
</evidence>
<keyword evidence="7" id="KW-1185">Reference proteome</keyword>
<keyword evidence="2 5" id="KW-0808">Transferase</keyword>
<dbReference type="AlphaFoldDB" id="A0A1H2V252"/>
<dbReference type="EMBL" id="FNNG01000003">
    <property type="protein sequence ID" value="SDW62373.1"/>
    <property type="molecule type" value="Genomic_DNA"/>
</dbReference>
<proteinExistence type="inferred from homology"/>
<dbReference type="CDD" id="cd06533">
    <property type="entry name" value="Glyco_transf_WecG_TagA"/>
    <property type="match status" value="1"/>
</dbReference>
<protein>
    <recommendedName>
        <fullName evidence="5">N-acetylglucosaminyldiphosphoundecaprenol N-acetyl-beta-D-mannosaminyltransferase</fullName>
        <ecNumber evidence="5">2.4.1.187</ecNumber>
    </recommendedName>
    <alternativeName>
        <fullName evidence="5">N-acetylmannosaminyltransferase</fullName>
    </alternativeName>
    <alternativeName>
        <fullName evidence="5">UDP-N-acetylmannosamine transferase</fullName>
    </alternativeName>
    <alternativeName>
        <fullName evidence="5">UDP-N-acetylmannosamine:N-acetylglucosaminyl pyrophosphorylundecaprenol N-acetylmannosaminyltransferase</fullName>
    </alternativeName>
</protein>
<evidence type="ECO:0000313" key="6">
    <source>
        <dbReference type="EMBL" id="SDW62373.1"/>
    </source>
</evidence>
<dbReference type="InterPro" id="IPR004629">
    <property type="entry name" value="WecG_TagA_CpsF"/>
</dbReference>